<dbReference type="Pfam" id="PF00501">
    <property type="entry name" value="AMP-binding"/>
    <property type="match status" value="1"/>
</dbReference>
<dbReference type="InterPro" id="IPR045851">
    <property type="entry name" value="AMP-bd_C_sf"/>
</dbReference>
<reference evidence="8" key="2">
    <citation type="submission" date="2020-09" db="EMBL/GenBank/DDBJ databases">
        <authorList>
            <person name="Sun Q."/>
            <person name="Zhou Y."/>
        </authorList>
    </citation>
    <scope>NUCLEOTIDE SEQUENCE</scope>
    <source>
        <strain evidence="8">CGMCC 4.7201</strain>
    </source>
</reference>
<comment type="similarity">
    <text evidence="1">Belongs to the ATP-dependent AMP-binding enzyme family.</text>
</comment>
<keyword evidence="4" id="KW-0067">ATP-binding</keyword>
<protein>
    <submittedName>
        <fullName evidence="8">AMP-dependent synthetase</fullName>
    </submittedName>
</protein>
<dbReference type="InterPro" id="IPR051087">
    <property type="entry name" value="Mitochondrial_ACSM"/>
</dbReference>
<dbReference type="Gene3D" id="3.30.300.30">
    <property type="match status" value="1"/>
</dbReference>
<dbReference type="InterPro" id="IPR042099">
    <property type="entry name" value="ANL_N_sf"/>
</dbReference>
<evidence type="ECO:0000256" key="3">
    <source>
        <dbReference type="ARBA" id="ARBA00022741"/>
    </source>
</evidence>
<dbReference type="GO" id="GO:0006637">
    <property type="term" value="P:acyl-CoA metabolic process"/>
    <property type="evidence" value="ECO:0007669"/>
    <property type="project" value="TreeGrafter"/>
</dbReference>
<reference evidence="8" key="1">
    <citation type="journal article" date="2014" name="Int. J. Syst. Evol. Microbiol.">
        <title>Complete genome sequence of Corynebacterium casei LMG S-19264T (=DSM 44701T), isolated from a smear-ripened cheese.</title>
        <authorList>
            <consortium name="US DOE Joint Genome Institute (JGI-PGF)"/>
            <person name="Walter F."/>
            <person name="Albersmeier A."/>
            <person name="Kalinowski J."/>
            <person name="Ruckert C."/>
        </authorList>
    </citation>
    <scope>NUCLEOTIDE SEQUENCE</scope>
    <source>
        <strain evidence="8">CGMCC 4.7201</strain>
    </source>
</reference>
<dbReference type="Pfam" id="PF13193">
    <property type="entry name" value="AMP-binding_C"/>
    <property type="match status" value="1"/>
</dbReference>
<dbReference type="PANTHER" id="PTHR43605:SF10">
    <property type="entry name" value="ACYL-COA SYNTHETASE MEDIUM CHAIN FAMILY MEMBER 3"/>
    <property type="match status" value="1"/>
</dbReference>
<dbReference type="SUPFAM" id="SSF56801">
    <property type="entry name" value="Acetyl-CoA synthetase-like"/>
    <property type="match status" value="1"/>
</dbReference>
<keyword evidence="3" id="KW-0547">Nucleotide-binding</keyword>
<evidence type="ECO:0000256" key="1">
    <source>
        <dbReference type="ARBA" id="ARBA00006432"/>
    </source>
</evidence>
<dbReference type="GO" id="GO:0006633">
    <property type="term" value="P:fatty acid biosynthetic process"/>
    <property type="evidence" value="ECO:0007669"/>
    <property type="project" value="TreeGrafter"/>
</dbReference>
<evidence type="ECO:0000259" key="6">
    <source>
        <dbReference type="Pfam" id="PF00501"/>
    </source>
</evidence>
<dbReference type="InterPro" id="IPR025110">
    <property type="entry name" value="AMP-bd_C"/>
</dbReference>
<evidence type="ECO:0000259" key="7">
    <source>
        <dbReference type="Pfam" id="PF13193"/>
    </source>
</evidence>
<evidence type="ECO:0000256" key="4">
    <source>
        <dbReference type="ARBA" id="ARBA00022840"/>
    </source>
</evidence>
<evidence type="ECO:0000313" key="9">
    <source>
        <dbReference type="Proteomes" id="UP000641932"/>
    </source>
</evidence>
<dbReference type="GO" id="GO:0015645">
    <property type="term" value="F:fatty acid ligase activity"/>
    <property type="evidence" value="ECO:0007669"/>
    <property type="project" value="TreeGrafter"/>
</dbReference>
<dbReference type="Proteomes" id="UP000641932">
    <property type="component" value="Unassembled WGS sequence"/>
</dbReference>
<evidence type="ECO:0000313" key="8">
    <source>
        <dbReference type="EMBL" id="GGO86594.1"/>
    </source>
</evidence>
<proteinExistence type="inferred from homology"/>
<feature type="region of interest" description="Disordered" evidence="5">
    <location>
        <begin position="386"/>
        <end position="410"/>
    </location>
</feature>
<dbReference type="GO" id="GO:0005524">
    <property type="term" value="F:ATP binding"/>
    <property type="evidence" value="ECO:0007669"/>
    <property type="project" value="UniProtKB-KW"/>
</dbReference>
<feature type="compositionally biased region" description="Low complexity" evidence="5">
    <location>
        <begin position="386"/>
        <end position="401"/>
    </location>
</feature>
<dbReference type="InterPro" id="IPR000873">
    <property type="entry name" value="AMP-dep_synth/lig_dom"/>
</dbReference>
<comment type="caution">
    <text evidence="8">The sequence shown here is derived from an EMBL/GenBank/DDBJ whole genome shotgun (WGS) entry which is preliminary data.</text>
</comment>
<keyword evidence="9" id="KW-1185">Reference proteome</keyword>
<feature type="compositionally biased region" description="Basic and acidic residues" evidence="5">
    <location>
        <begin position="571"/>
        <end position="581"/>
    </location>
</feature>
<keyword evidence="2" id="KW-0436">Ligase</keyword>
<dbReference type="Gene3D" id="3.40.50.12780">
    <property type="entry name" value="N-terminal domain of ligase-like"/>
    <property type="match status" value="1"/>
</dbReference>
<dbReference type="EMBL" id="BMMS01000008">
    <property type="protein sequence ID" value="GGO86594.1"/>
    <property type="molecule type" value="Genomic_DNA"/>
</dbReference>
<sequence length="581" mass="62458">MKRGNGGAAAVFRGARDVLLAHPEDLDAARSAFPCRELAALTEFNWALDWFDRLAEGKGRATALHLVGEHGDETVSFTRLAERSGQVACHLRSLGVRRGDPVLLAPGSGPAVWEATLAVIKLGAVAVPARVDASAAEFAERIARAGVRHVVAAADSAPRFGNGPWTRVAVGGEVRGWERYEDCRAIEETFQPDGPTPSDAPLVCFLTSGTTGRPKMVVHTHGGYPVGQLTTMYWNGLRPGDRHLNAAVPGTAEHVWGSILAPWNAGATVVGVTLPDRILDARDVLDVLRTREVTTCCAPPSVWHAIGRERLGKRPEWLREAVSTGERLDPRLVEAVLEAWDVRVREGYGQTETVVQVGVPPGRSPDPALRSMGWPLPGCPVGLLDSPSSLFGEPGESSGEPGETGEPGEPGEIVVELREGSLGLMSGYAGDLERTARARSGGRYRTGDLAVPADDGSWRYAGRAEDVFRSSDQLIIPLELEDVLVRHPAVVEAAVVAFPDSVAGWTPKAFLVLEEGRSADQELAADVFDLVRRELSPEKWVRVVEFMGALPRTATGKVRRSALRAAPRTRGGPEYRMRSAL</sequence>
<organism evidence="8 9">
    <name type="scientific">Wenjunlia tyrosinilytica</name>
    <dbReference type="NCBI Taxonomy" id="1544741"/>
    <lineage>
        <taxon>Bacteria</taxon>
        <taxon>Bacillati</taxon>
        <taxon>Actinomycetota</taxon>
        <taxon>Actinomycetes</taxon>
        <taxon>Kitasatosporales</taxon>
        <taxon>Streptomycetaceae</taxon>
        <taxon>Wenjunlia</taxon>
    </lineage>
</organism>
<feature type="region of interest" description="Disordered" evidence="5">
    <location>
        <begin position="560"/>
        <end position="581"/>
    </location>
</feature>
<feature type="domain" description="AMP-binding enzyme C-terminal" evidence="7">
    <location>
        <begin position="479"/>
        <end position="557"/>
    </location>
</feature>
<dbReference type="PANTHER" id="PTHR43605">
    <property type="entry name" value="ACYL-COENZYME A SYNTHETASE"/>
    <property type="match status" value="1"/>
</dbReference>
<gene>
    <name evidence="8" type="ORF">GCM10012280_23090</name>
</gene>
<dbReference type="RefSeq" id="WP_229698332.1">
    <property type="nucleotide sequence ID" value="NZ_BMMS01000008.1"/>
</dbReference>
<feature type="domain" description="AMP-dependent synthetase/ligase" evidence="6">
    <location>
        <begin position="51"/>
        <end position="428"/>
    </location>
</feature>
<dbReference type="GO" id="GO:0016405">
    <property type="term" value="F:CoA-ligase activity"/>
    <property type="evidence" value="ECO:0007669"/>
    <property type="project" value="UniProtKB-ARBA"/>
</dbReference>
<name>A0A917ZN83_9ACTN</name>
<evidence type="ECO:0000256" key="5">
    <source>
        <dbReference type="SAM" id="MobiDB-lite"/>
    </source>
</evidence>
<dbReference type="AlphaFoldDB" id="A0A917ZN83"/>
<accession>A0A917ZN83</accession>
<evidence type="ECO:0000256" key="2">
    <source>
        <dbReference type="ARBA" id="ARBA00022598"/>
    </source>
</evidence>
<dbReference type="GO" id="GO:0004321">
    <property type="term" value="F:fatty-acyl-CoA synthase activity"/>
    <property type="evidence" value="ECO:0007669"/>
    <property type="project" value="TreeGrafter"/>
</dbReference>